<evidence type="ECO:0000313" key="3">
    <source>
        <dbReference type="Proteomes" id="UP000580797"/>
    </source>
</evidence>
<accession>A0A7W8TUI0</accession>
<gene>
    <name evidence="2" type="ORF">HD598_000473</name>
</gene>
<organism evidence="2 3">
    <name type="scientific">Neomicrococcus aestuarii</name>
    <dbReference type="NCBI Taxonomy" id="556325"/>
    <lineage>
        <taxon>Bacteria</taxon>
        <taxon>Bacillati</taxon>
        <taxon>Actinomycetota</taxon>
        <taxon>Actinomycetes</taxon>
        <taxon>Micrococcales</taxon>
        <taxon>Micrococcaceae</taxon>
        <taxon>Neomicrococcus</taxon>
    </lineage>
</organism>
<evidence type="ECO:0000256" key="1">
    <source>
        <dbReference type="SAM" id="Phobius"/>
    </source>
</evidence>
<keyword evidence="1" id="KW-0472">Membrane</keyword>
<dbReference type="Proteomes" id="UP000580797">
    <property type="component" value="Unassembled WGS sequence"/>
</dbReference>
<keyword evidence="1" id="KW-1133">Transmembrane helix</keyword>
<evidence type="ECO:0000313" key="2">
    <source>
        <dbReference type="EMBL" id="MBB5511786.1"/>
    </source>
</evidence>
<reference evidence="2 3" key="1">
    <citation type="submission" date="2020-08" db="EMBL/GenBank/DDBJ databases">
        <title>Sequencing the genomes of 1000 actinobacteria strains.</title>
        <authorList>
            <person name="Klenk H.-P."/>
        </authorList>
    </citation>
    <scope>NUCLEOTIDE SEQUENCE [LARGE SCALE GENOMIC DNA]</scope>
    <source>
        <strain evidence="2 3">DSM 105783</strain>
    </source>
</reference>
<dbReference type="EMBL" id="JACHDR010000001">
    <property type="protein sequence ID" value="MBB5511786.1"/>
    <property type="molecule type" value="Genomic_DNA"/>
</dbReference>
<name>A0A7W8TUI0_9MICC</name>
<comment type="caution">
    <text evidence="2">The sequence shown here is derived from an EMBL/GenBank/DDBJ whole genome shotgun (WGS) entry which is preliminary data.</text>
</comment>
<feature type="transmembrane region" description="Helical" evidence="1">
    <location>
        <begin position="28"/>
        <end position="48"/>
    </location>
</feature>
<protein>
    <submittedName>
        <fullName evidence="2">Flp pilus assembly protein TadG</fullName>
    </submittedName>
</protein>
<keyword evidence="1" id="KW-0812">Transmembrane</keyword>
<sequence>MREKQPARTLQAWKPRWHRLHVAEEGSAMIEFVFLAVGLMVPIVYLILSVAQLQASSLAAIGAADHAAKVFVGAESESEARSRAASAVSTALNNMGIPAGAANTTITCSDACLEPGSTVTVSVHINVPLPLLPEGVGSGLMTTSSTSTHRVDRFG</sequence>
<proteinExistence type="predicted"/>
<dbReference type="AlphaFoldDB" id="A0A7W8TUI0"/>